<dbReference type="InterPro" id="IPR010234">
    <property type="entry name" value="Phasin_subfam-2"/>
</dbReference>
<evidence type="ECO:0000313" key="2">
    <source>
        <dbReference type="EMBL" id="MEW9807738.1"/>
    </source>
</evidence>
<dbReference type="RefSeq" id="WP_367724921.1">
    <property type="nucleotide sequence ID" value="NZ_JBFOCH010000028.1"/>
</dbReference>
<comment type="caution">
    <text evidence="2">The sequence shown here is derived from an EMBL/GenBank/DDBJ whole genome shotgun (WGS) entry which is preliminary data.</text>
</comment>
<organism evidence="2 3">
    <name type="scientific">Mesorhizobium marinum</name>
    <dbReference type="NCBI Taxonomy" id="3228790"/>
    <lineage>
        <taxon>Bacteria</taxon>
        <taxon>Pseudomonadati</taxon>
        <taxon>Pseudomonadota</taxon>
        <taxon>Alphaproteobacteria</taxon>
        <taxon>Hyphomicrobiales</taxon>
        <taxon>Phyllobacteriaceae</taxon>
        <taxon>Mesorhizobium</taxon>
    </lineage>
</organism>
<evidence type="ECO:0000313" key="3">
    <source>
        <dbReference type="Proteomes" id="UP001556196"/>
    </source>
</evidence>
<proteinExistence type="predicted"/>
<dbReference type="NCBIfam" id="TIGR01985">
    <property type="entry name" value="phasin_2"/>
    <property type="match status" value="1"/>
</dbReference>
<gene>
    <name evidence="2" type="ORF">ABUE31_17245</name>
</gene>
<reference evidence="2 3" key="1">
    <citation type="submission" date="2024-06" db="EMBL/GenBank/DDBJ databases">
        <authorList>
            <person name="Tuo L."/>
        </authorList>
    </citation>
    <scope>NUCLEOTIDE SEQUENCE [LARGE SCALE GENOMIC DNA]</scope>
    <source>
        <strain evidence="2 3">ZMM04-5</strain>
    </source>
</reference>
<accession>A0ABV3R4P6</accession>
<dbReference type="InterPro" id="IPR018968">
    <property type="entry name" value="Phasin"/>
</dbReference>
<keyword evidence="3" id="KW-1185">Reference proteome</keyword>
<name>A0ABV3R4P6_9HYPH</name>
<evidence type="ECO:0000259" key="1">
    <source>
        <dbReference type="Pfam" id="PF09361"/>
    </source>
</evidence>
<protein>
    <submittedName>
        <fullName evidence="2">Phasin</fullName>
    </submittedName>
</protein>
<dbReference type="EMBL" id="JBFOCI010000005">
    <property type="protein sequence ID" value="MEW9807738.1"/>
    <property type="molecule type" value="Genomic_DNA"/>
</dbReference>
<dbReference type="Proteomes" id="UP001556196">
    <property type="component" value="Unassembled WGS sequence"/>
</dbReference>
<sequence length="154" mass="16587">MAKTAEKTAEFLENIEFPSFDATKATDQIRAFAEKSVEQSKEAYAKMKTGAEETQKAIESTMETAKSVSGDLSLKTISAFRANAEAGFAHLEALVGAKSLSEVIELQTAFLRSRVETGVEQAKDFQAAASKAAEKVSAPMKSVFEKAVKELKVA</sequence>
<feature type="domain" description="Phasin" evidence="1">
    <location>
        <begin position="47"/>
        <end position="142"/>
    </location>
</feature>
<dbReference type="Pfam" id="PF09361">
    <property type="entry name" value="Phasin_2"/>
    <property type="match status" value="1"/>
</dbReference>